<protein>
    <submittedName>
        <fullName evidence="1">Uncharacterized protein</fullName>
    </submittedName>
</protein>
<gene>
    <name evidence="1" type="ORF">EVAR_19414_1</name>
</gene>
<comment type="caution">
    <text evidence="1">The sequence shown here is derived from an EMBL/GenBank/DDBJ whole genome shotgun (WGS) entry which is preliminary data.</text>
</comment>
<reference evidence="1 2" key="1">
    <citation type="journal article" date="2019" name="Commun. Biol.">
        <title>The bagworm genome reveals a unique fibroin gene that provides high tensile strength.</title>
        <authorList>
            <person name="Kono N."/>
            <person name="Nakamura H."/>
            <person name="Ohtoshi R."/>
            <person name="Tomita M."/>
            <person name="Numata K."/>
            <person name="Arakawa K."/>
        </authorList>
    </citation>
    <scope>NUCLEOTIDE SEQUENCE [LARGE SCALE GENOMIC DNA]</scope>
</reference>
<proteinExistence type="predicted"/>
<evidence type="ECO:0000313" key="1">
    <source>
        <dbReference type="EMBL" id="GBP16622.1"/>
    </source>
</evidence>
<accession>A0A4C1TRJ9</accession>
<name>A0A4C1TRJ9_EUMVA</name>
<dbReference type="AlphaFoldDB" id="A0A4C1TRJ9"/>
<evidence type="ECO:0000313" key="2">
    <source>
        <dbReference type="Proteomes" id="UP000299102"/>
    </source>
</evidence>
<dbReference type="EMBL" id="BGZK01000080">
    <property type="protein sequence ID" value="GBP16622.1"/>
    <property type="molecule type" value="Genomic_DNA"/>
</dbReference>
<sequence>MRHPPAAPPRPPRGGVMCLGATPPHCPLVRVTRLARDLASNEGRNIEPDTLLLLSRNSRNPSISMESIIVRCLLLSVELLRFWS</sequence>
<organism evidence="1 2">
    <name type="scientific">Eumeta variegata</name>
    <name type="common">Bagworm moth</name>
    <name type="synonym">Eumeta japonica</name>
    <dbReference type="NCBI Taxonomy" id="151549"/>
    <lineage>
        <taxon>Eukaryota</taxon>
        <taxon>Metazoa</taxon>
        <taxon>Ecdysozoa</taxon>
        <taxon>Arthropoda</taxon>
        <taxon>Hexapoda</taxon>
        <taxon>Insecta</taxon>
        <taxon>Pterygota</taxon>
        <taxon>Neoptera</taxon>
        <taxon>Endopterygota</taxon>
        <taxon>Lepidoptera</taxon>
        <taxon>Glossata</taxon>
        <taxon>Ditrysia</taxon>
        <taxon>Tineoidea</taxon>
        <taxon>Psychidae</taxon>
        <taxon>Oiketicinae</taxon>
        <taxon>Eumeta</taxon>
    </lineage>
</organism>
<dbReference type="Proteomes" id="UP000299102">
    <property type="component" value="Unassembled WGS sequence"/>
</dbReference>
<keyword evidence="2" id="KW-1185">Reference proteome</keyword>